<feature type="compositionally biased region" description="Basic and acidic residues" evidence="23">
    <location>
        <begin position="251"/>
        <end position="260"/>
    </location>
</feature>
<evidence type="ECO:0000256" key="16">
    <source>
        <dbReference type="ARBA" id="ARBA00023306"/>
    </source>
</evidence>
<comment type="cofactor">
    <cofactor evidence="1">
        <name>[4Fe-4S] cluster</name>
        <dbReference type="ChEBI" id="CHEBI:49883"/>
    </cofactor>
</comment>
<evidence type="ECO:0000256" key="21">
    <source>
        <dbReference type="ARBA" id="ARBA00045702"/>
    </source>
</evidence>
<comment type="function">
    <text evidence="21">ATP-dependent DNA helicase important for chromosome transmission and normal cell cycle progression in G(2)/M. May have a role in changing DNA topology to allow the loading of proteins involved in maintaining sister chromatid cohesion in the vicinity of the centromeres. Has a specific role in chromosome segregation during meiosis II.</text>
</comment>
<evidence type="ECO:0000256" key="15">
    <source>
        <dbReference type="ARBA" id="ARBA00023242"/>
    </source>
</evidence>
<dbReference type="Proteomes" id="UP000249056">
    <property type="component" value="Unassembled WGS sequence"/>
</dbReference>
<keyword evidence="13" id="KW-0238">DNA-binding</keyword>
<feature type="compositionally biased region" description="Acidic residues" evidence="23">
    <location>
        <begin position="158"/>
        <end position="169"/>
    </location>
</feature>
<evidence type="ECO:0000256" key="11">
    <source>
        <dbReference type="ARBA" id="ARBA00023004"/>
    </source>
</evidence>
<dbReference type="GO" id="GO:0016818">
    <property type="term" value="F:hydrolase activity, acting on acid anhydrides, in phosphorus-containing anhydrides"/>
    <property type="evidence" value="ECO:0007669"/>
    <property type="project" value="InterPro"/>
</dbReference>
<proteinExistence type="inferred from homology"/>
<dbReference type="GO" id="GO:0005524">
    <property type="term" value="F:ATP binding"/>
    <property type="evidence" value="ECO:0007669"/>
    <property type="project" value="UniProtKB-KW"/>
</dbReference>
<dbReference type="Pfam" id="PF06733">
    <property type="entry name" value="DEAD_2"/>
    <property type="match status" value="1"/>
</dbReference>
<dbReference type="PROSITE" id="PS51193">
    <property type="entry name" value="HELICASE_ATP_BIND_2"/>
    <property type="match status" value="1"/>
</dbReference>
<evidence type="ECO:0000256" key="7">
    <source>
        <dbReference type="ARBA" id="ARBA00022741"/>
    </source>
</evidence>
<evidence type="ECO:0000256" key="23">
    <source>
        <dbReference type="SAM" id="MobiDB-lite"/>
    </source>
</evidence>
<comment type="subcellular location">
    <subcellularLocation>
        <location evidence="2">Nucleus</location>
    </subcellularLocation>
</comment>
<keyword evidence="8" id="KW-0378">Hydrolase</keyword>
<feature type="region of interest" description="Disordered" evidence="23">
    <location>
        <begin position="791"/>
        <end position="811"/>
    </location>
</feature>
<keyword evidence="14" id="KW-0413">Isomerase</keyword>
<evidence type="ECO:0000256" key="20">
    <source>
        <dbReference type="ARBA" id="ARBA00045008"/>
    </source>
</evidence>
<keyword evidence="12" id="KW-0411">Iron-sulfur</keyword>
<dbReference type="GO" id="GO:0043139">
    <property type="term" value="F:5'-3' DNA helicase activity"/>
    <property type="evidence" value="ECO:0007669"/>
    <property type="project" value="UniProtKB-EC"/>
</dbReference>
<evidence type="ECO:0000256" key="17">
    <source>
        <dbReference type="ARBA" id="ARBA00029709"/>
    </source>
</evidence>
<dbReference type="InterPro" id="IPR027417">
    <property type="entry name" value="P-loop_NTPase"/>
</dbReference>
<evidence type="ECO:0000256" key="3">
    <source>
        <dbReference type="ARBA" id="ARBA00008435"/>
    </source>
</evidence>
<dbReference type="AlphaFoldDB" id="A0A395IK69"/>
<keyword evidence="16" id="KW-0131">Cell cycle</keyword>
<feature type="compositionally biased region" description="Basic and acidic residues" evidence="23">
    <location>
        <begin position="801"/>
        <end position="811"/>
    </location>
</feature>
<evidence type="ECO:0000313" key="25">
    <source>
        <dbReference type="EMBL" id="RAL60635.1"/>
    </source>
</evidence>
<dbReference type="InterPro" id="IPR006555">
    <property type="entry name" value="ATP-dep_Helicase_C"/>
</dbReference>
<organism evidence="25 26">
    <name type="scientific">Monilinia fructigena</name>
    <dbReference type="NCBI Taxonomy" id="38457"/>
    <lineage>
        <taxon>Eukaryota</taxon>
        <taxon>Fungi</taxon>
        <taxon>Dikarya</taxon>
        <taxon>Ascomycota</taxon>
        <taxon>Pezizomycotina</taxon>
        <taxon>Leotiomycetes</taxon>
        <taxon>Helotiales</taxon>
        <taxon>Sclerotiniaceae</taxon>
        <taxon>Monilinia</taxon>
    </lineage>
</organism>
<keyword evidence="9" id="KW-0347">Helicase</keyword>
<comment type="catalytic activity">
    <reaction evidence="22">
        <text>ATP + H2O = ADP + phosphate + H(+)</text>
        <dbReference type="Rhea" id="RHEA:13065"/>
        <dbReference type="ChEBI" id="CHEBI:15377"/>
        <dbReference type="ChEBI" id="CHEBI:15378"/>
        <dbReference type="ChEBI" id="CHEBI:30616"/>
        <dbReference type="ChEBI" id="CHEBI:43474"/>
        <dbReference type="ChEBI" id="CHEBI:456216"/>
        <dbReference type="EC" id="5.6.2.3"/>
    </reaction>
</comment>
<feature type="compositionally biased region" description="Polar residues" evidence="23">
    <location>
        <begin position="791"/>
        <end position="800"/>
    </location>
</feature>
<feature type="domain" description="Helicase ATP-binding" evidence="24">
    <location>
        <begin position="15"/>
        <end position="443"/>
    </location>
</feature>
<evidence type="ECO:0000256" key="18">
    <source>
        <dbReference type="ARBA" id="ARBA00044969"/>
    </source>
</evidence>
<evidence type="ECO:0000256" key="5">
    <source>
        <dbReference type="ARBA" id="ARBA00017386"/>
    </source>
</evidence>
<comment type="caution">
    <text evidence="25">The sequence shown here is derived from an EMBL/GenBank/DDBJ whole genome shotgun (WGS) entry which is preliminary data.</text>
</comment>
<dbReference type="FunFam" id="3.40.50.300:FF:002774">
    <property type="entry name" value="ATP-dependent DNA helicase chl1"/>
    <property type="match status" value="1"/>
</dbReference>
<evidence type="ECO:0000256" key="19">
    <source>
        <dbReference type="ARBA" id="ARBA00044998"/>
    </source>
</evidence>
<dbReference type="FunFam" id="3.40.50.300:FF:003707">
    <property type="entry name" value="ATP-dependent DNA helicase CHL1"/>
    <property type="match status" value="1"/>
</dbReference>
<dbReference type="GO" id="GO:0051536">
    <property type="term" value="F:iron-sulfur cluster binding"/>
    <property type="evidence" value="ECO:0007669"/>
    <property type="project" value="UniProtKB-KW"/>
</dbReference>
<dbReference type="EC" id="5.6.2.3" evidence="18"/>
<dbReference type="NCBIfam" id="TIGR00604">
    <property type="entry name" value="rad3"/>
    <property type="match status" value="1"/>
</dbReference>
<evidence type="ECO:0000256" key="13">
    <source>
        <dbReference type="ARBA" id="ARBA00023125"/>
    </source>
</evidence>
<dbReference type="GO" id="GO:0003677">
    <property type="term" value="F:DNA binding"/>
    <property type="evidence" value="ECO:0007669"/>
    <property type="project" value="UniProtKB-KW"/>
</dbReference>
<dbReference type="GO" id="GO:0034085">
    <property type="term" value="P:establishment of sister chromatid cohesion"/>
    <property type="evidence" value="ECO:0007669"/>
    <property type="project" value="TreeGrafter"/>
</dbReference>
<dbReference type="Pfam" id="PF13307">
    <property type="entry name" value="Helicase_C_2"/>
    <property type="match status" value="1"/>
</dbReference>
<feature type="region of interest" description="Disordered" evidence="23">
    <location>
        <begin position="124"/>
        <end position="187"/>
    </location>
</feature>
<keyword evidence="6" id="KW-0479">Metal-binding</keyword>
<dbReference type="InterPro" id="IPR006554">
    <property type="entry name" value="Helicase-like_DEXD_c2"/>
</dbReference>
<dbReference type="CDD" id="cd18788">
    <property type="entry name" value="SF2_C_XPD"/>
    <property type="match status" value="1"/>
</dbReference>
<keyword evidence="26" id="KW-1185">Reference proteome</keyword>
<keyword evidence="11" id="KW-0408">Iron</keyword>
<keyword evidence="10" id="KW-0067">ATP-binding</keyword>
<dbReference type="GO" id="GO:0005634">
    <property type="term" value="C:nucleus"/>
    <property type="evidence" value="ECO:0007669"/>
    <property type="project" value="UniProtKB-SubCell"/>
</dbReference>
<dbReference type="PANTHER" id="PTHR11472:SF41">
    <property type="entry name" value="ATP-DEPENDENT DNA HELICASE DDX11-RELATED"/>
    <property type="match status" value="1"/>
</dbReference>
<dbReference type="OrthoDB" id="267079at2759"/>
<keyword evidence="15" id="KW-0539">Nucleus</keyword>
<dbReference type="GO" id="GO:0046872">
    <property type="term" value="F:metal ion binding"/>
    <property type="evidence" value="ECO:0007669"/>
    <property type="project" value="UniProtKB-KW"/>
</dbReference>
<feature type="compositionally biased region" description="Basic and acidic residues" evidence="23">
    <location>
        <begin position="124"/>
        <end position="138"/>
    </location>
</feature>
<evidence type="ECO:0000313" key="26">
    <source>
        <dbReference type="Proteomes" id="UP000249056"/>
    </source>
</evidence>
<gene>
    <name evidence="25" type="ORF">DID88_009953</name>
</gene>
<evidence type="ECO:0000259" key="24">
    <source>
        <dbReference type="PROSITE" id="PS51193"/>
    </source>
</evidence>
<evidence type="ECO:0000256" key="8">
    <source>
        <dbReference type="ARBA" id="ARBA00022801"/>
    </source>
</evidence>
<reference evidence="25 26" key="1">
    <citation type="submission" date="2018-06" db="EMBL/GenBank/DDBJ databases">
        <title>Genome Sequence of the Brown Rot Fungal Pathogen Monilinia fructigena.</title>
        <authorList>
            <person name="Landi L."/>
            <person name="De Miccolis Angelini R.M."/>
            <person name="Pollastro S."/>
            <person name="Abate D."/>
            <person name="Faretra F."/>
            <person name="Romanazzi G."/>
        </authorList>
    </citation>
    <scope>NUCLEOTIDE SEQUENCE [LARGE SCALE GENOMIC DNA]</scope>
    <source>
        <strain evidence="25 26">Mfrg269</strain>
    </source>
</reference>
<evidence type="ECO:0000256" key="1">
    <source>
        <dbReference type="ARBA" id="ARBA00001966"/>
    </source>
</evidence>
<dbReference type="SMART" id="SM00488">
    <property type="entry name" value="DEXDc2"/>
    <property type="match status" value="1"/>
</dbReference>
<dbReference type="Gene3D" id="3.40.50.300">
    <property type="entry name" value="P-loop containing nucleotide triphosphate hydrolases"/>
    <property type="match status" value="3"/>
</dbReference>
<comment type="similarity">
    <text evidence="3">Belongs to the DEAD box helicase family. DEAH subfamily. DDX11/CHL1 sub-subfamily.</text>
</comment>
<dbReference type="GO" id="GO:0006139">
    <property type="term" value="P:nucleobase-containing compound metabolic process"/>
    <property type="evidence" value="ECO:0007669"/>
    <property type="project" value="InterPro"/>
</dbReference>
<dbReference type="InterPro" id="IPR045028">
    <property type="entry name" value="DinG/Rad3-like"/>
</dbReference>
<evidence type="ECO:0000256" key="12">
    <source>
        <dbReference type="ARBA" id="ARBA00023014"/>
    </source>
</evidence>
<protein>
    <recommendedName>
        <fullName evidence="5">ATP-dependent DNA helicase CHL1</fullName>
        <ecNumber evidence="18">5.6.2.3</ecNumber>
    </recommendedName>
    <alternativeName>
        <fullName evidence="4">ATP-dependent DNA helicase chl1</fullName>
    </alternativeName>
    <alternativeName>
        <fullName evidence="17">Chromosome loss protein 1</fullName>
    </alternativeName>
    <alternativeName>
        <fullName evidence="19 20">DNA 5'-3' helicase CHL1</fullName>
    </alternativeName>
</protein>
<evidence type="ECO:0000256" key="2">
    <source>
        <dbReference type="ARBA" id="ARBA00004123"/>
    </source>
</evidence>
<name>A0A395IK69_9HELO</name>
<feature type="region of interest" description="Disordered" evidence="23">
    <location>
        <begin position="240"/>
        <end position="260"/>
    </location>
</feature>
<dbReference type="SMART" id="SM00491">
    <property type="entry name" value="HELICc2"/>
    <property type="match status" value="1"/>
</dbReference>
<evidence type="ECO:0000256" key="4">
    <source>
        <dbReference type="ARBA" id="ARBA00016387"/>
    </source>
</evidence>
<dbReference type="InterPro" id="IPR014013">
    <property type="entry name" value="Helic_SF1/SF2_ATP-bd_DinG/Rad3"/>
</dbReference>
<evidence type="ECO:0000256" key="14">
    <source>
        <dbReference type="ARBA" id="ARBA00023235"/>
    </source>
</evidence>
<sequence length="895" mass="100705">MSLSSKDPDGEVEIYKKDFHHPYTPYPIQETFMQTVYDVLEQGKVGILESPTGTGKSLSLICGSLTWLRDFKRREFEGILNEGAENSGEPEWVIEMARERKRRDLIRKREEMEERLKRIRMRERRERDRMSGKGNLREGKRRRKVGIDGGDTVREGNGEDEFLLEDWDSDREAGGSGRGKTGDEAIFSKETLELMKSVGMTSRKSEDEEEELDDEMKIFYCSRTHSQLTQFTNELRRVGFSSSMPSIDSPSKSKEEDKDDVYEQLKHLTLGSRKNLCINPKVNKLTSSAAINERCAELQQSSTPKEQKCPHLPNQENRPLVATFRDHILATIRDIEDMGSLGKEISICPYYASRSVIKPAEIITLPYPLLLQKSAREALGISLKGHVVIIDEAHNLMDAIAGIYGTEMSLKELRLGREMLVNYIKRFANKLKGKNRMYLAQVVRVVNSLVGYLEKKLEGKEIDGVVDGKELLAGKTVDQINLFKLIRYLQESKLARKVESYTIHALATTTTTSQIKPSSYNSKDPPKPSATPIIHTLASLLLALTHPTSEGQLFFNKQSIDTITLKFQLLDPASHFEPIVTEARAVILAGGTMSPFSDYTSLLFPSIPSEKITTLSCGHVIPKTSLFASTVSTGPTGLDFRWTYENRNNTHMMDELGRALVNISTVVPDGMVVFFPSYDFLSRILERFRVVAPGTQVSILSKLESKKPIFLESKTECVEDVLGKYARSIDEGRGALLFSVVGGKLSEGINFSDGLGRCVVIVGLPFPNANTAEWKRKLEFIQESTIARLSSARQSENQQEQIEKEEMTKDEMARRAKEEAMDFYQNVCMRAVNQSVGRAIRHRGDWAGILMLDERYARENVKGKLAGWIRGEVKVETGFGRLIGGLGAFCKGKRG</sequence>
<dbReference type="InterPro" id="IPR010614">
    <property type="entry name" value="RAD3-like_helicase_DEAD"/>
</dbReference>
<feature type="compositionally biased region" description="Low complexity" evidence="23">
    <location>
        <begin position="241"/>
        <end position="250"/>
    </location>
</feature>
<evidence type="ECO:0000256" key="22">
    <source>
        <dbReference type="ARBA" id="ARBA00048954"/>
    </source>
</evidence>
<dbReference type="SUPFAM" id="SSF52540">
    <property type="entry name" value="P-loop containing nucleoside triphosphate hydrolases"/>
    <property type="match status" value="1"/>
</dbReference>
<accession>A0A395IK69</accession>
<dbReference type="EMBL" id="QKRW01000038">
    <property type="protein sequence ID" value="RAL60635.1"/>
    <property type="molecule type" value="Genomic_DNA"/>
</dbReference>
<evidence type="ECO:0000256" key="9">
    <source>
        <dbReference type="ARBA" id="ARBA00022806"/>
    </source>
</evidence>
<dbReference type="PANTHER" id="PTHR11472">
    <property type="entry name" value="DNA REPAIR DEAD HELICASE RAD3/XP-D SUBFAMILY MEMBER"/>
    <property type="match status" value="1"/>
</dbReference>
<evidence type="ECO:0000256" key="6">
    <source>
        <dbReference type="ARBA" id="ARBA00022723"/>
    </source>
</evidence>
<dbReference type="InterPro" id="IPR013020">
    <property type="entry name" value="Rad3/Chl1-like"/>
</dbReference>
<keyword evidence="7" id="KW-0547">Nucleotide-binding</keyword>
<evidence type="ECO:0000256" key="10">
    <source>
        <dbReference type="ARBA" id="ARBA00022840"/>
    </source>
</evidence>